<dbReference type="InterPro" id="IPR025465">
    <property type="entry name" value="DUF4316"/>
</dbReference>
<feature type="compositionally biased region" description="Basic and acidic residues" evidence="1">
    <location>
        <begin position="131"/>
        <end position="150"/>
    </location>
</feature>
<feature type="domain" description="DUF4316" evidence="2">
    <location>
        <begin position="89"/>
        <end position="125"/>
    </location>
</feature>
<feature type="region of interest" description="Disordered" evidence="1">
    <location>
        <begin position="127"/>
        <end position="150"/>
    </location>
</feature>
<keyword evidence="4" id="KW-1185">Reference proteome</keyword>
<dbReference type="AlphaFoldDB" id="A0A9X5GV19"/>
<proteinExistence type="predicted"/>
<dbReference type="OrthoDB" id="1859567at2"/>
<accession>A0A9X5GV19</accession>
<protein>
    <submittedName>
        <fullName evidence="3">DUF4316 domain-containing protein</fullName>
    </submittedName>
</protein>
<evidence type="ECO:0000259" key="2">
    <source>
        <dbReference type="Pfam" id="PF14195"/>
    </source>
</evidence>
<name>A0A9X5GV19_9FIRM</name>
<gene>
    <name evidence="3" type="ORF">D5281_24730</name>
</gene>
<dbReference type="EMBL" id="QZDT01000131">
    <property type="protein sequence ID" value="NBJ95621.1"/>
    <property type="molecule type" value="Genomic_DNA"/>
</dbReference>
<evidence type="ECO:0000313" key="3">
    <source>
        <dbReference type="EMBL" id="NBJ95621.1"/>
    </source>
</evidence>
<sequence length="150" mass="16668">MKKEEQKDLLIGEEIAIRQIGVPYGWLYQRTEPGYLLADGTALLECERDSAGRYKGGAGLDGVYLHTGRLYVPVLAEDGKVRAFQEVRPENYLAAAEMSAEGNYNQIDGIINNEPPPKPSVLDALSQCRQDAARDHDTPKKPPRGQEVER</sequence>
<dbReference type="Pfam" id="PF14195">
    <property type="entry name" value="DUF4316"/>
    <property type="match status" value="1"/>
</dbReference>
<evidence type="ECO:0000256" key="1">
    <source>
        <dbReference type="SAM" id="MobiDB-lite"/>
    </source>
</evidence>
<evidence type="ECO:0000313" key="4">
    <source>
        <dbReference type="Proteomes" id="UP001154420"/>
    </source>
</evidence>
<organism evidence="3 4">
    <name type="scientific">Parablautia muri</name>
    <dbReference type="NCBI Taxonomy" id="2320879"/>
    <lineage>
        <taxon>Bacteria</taxon>
        <taxon>Bacillati</taxon>
        <taxon>Bacillota</taxon>
        <taxon>Clostridia</taxon>
        <taxon>Lachnospirales</taxon>
        <taxon>Lachnospiraceae</taxon>
        <taxon>Parablautia</taxon>
    </lineage>
</organism>
<reference evidence="3" key="1">
    <citation type="submission" date="2018-09" db="EMBL/GenBank/DDBJ databases">
        <title>Murine metabolic-syndrome-specific gut microbial biobank.</title>
        <authorList>
            <person name="Liu C."/>
        </authorList>
    </citation>
    <scope>NUCLEOTIDE SEQUENCE</scope>
    <source>
        <strain evidence="3">D42-62</strain>
    </source>
</reference>
<comment type="caution">
    <text evidence="3">The sequence shown here is derived from an EMBL/GenBank/DDBJ whole genome shotgun (WGS) entry which is preliminary data.</text>
</comment>
<dbReference type="Proteomes" id="UP001154420">
    <property type="component" value="Unassembled WGS sequence"/>
</dbReference>